<dbReference type="InterPro" id="IPR043993">
    <property type="entry name" value="T4SS_pilin"/>
</dbReference>
<sequence>MTKYFKFSISFFVFFIFFLNINIIKAASCLPDETCQKPSSAYTCVARGACPGANPGDANYQECCKPATAVSEGGILPAQTGKNPCQDGVANCGNYSLNDFLQLGVNVTNWILGIVGSLALLAFIYGGVMMLISEGSSDKVTKAKSIITGAVVGLVIVFSSYIIVGFVLKSVGYVNPNTGTGVWDIMK</sequence>
<evidence type="ECO:0000313" key="3">
    <source>
        <dbReference type="Proteomes" id="UP000034137"/>
    </source>
</evidence>
<protein>
    <submittedName>
        <fullName evidence="2">Uncharacterized protein</fullName>
    </submittedName>
</protein>
<evidence type="ECO:0000256" key="1">
    <source>
        <dbReference type="SAM" id="Phobius"/>
    </source>
</evidence>
<gene>
    <name evidence="2" type="ORF">UT64_C0003G0024</name>
</gene>
<proteinExistence type="predicted"/>
<organism evidence="2 3">
    <name type="scientific">Candidatus Falkowbacteria bacterium GW2011_GWF2_39_8</name>
    <dbReference type="NCBI Taxonomy" id="1618642"/>
    <lineage>
        <taxon>Bacteria</taxon>
        <taxon>Candidatus Falkowiibacteriota</taxon>
    </lineage>
</organism>
<name>A0A0G0Q0Z4_9BACT</name>
<dbReference type="Proteomes" id="UP000034137">
    <property type="component" value="Unassembled WGS sequence"/>
</dbReference>
<keyword evidence="1" id="KW-0812">Transmembrane</keyword>
<keyword evidence="1" id="KW-1133">Transmembrane helix</keyword>
<comment type="caution">
    <text evidence="2">The sequence shown here is derived from an EMBL/GenBank/DDBJ whole genome shotgun (WGS) entry which is preliminary data.</text>
</comment>
<dbReference type="Pfam" id="PF18895">
    <property type="entry name" value="T4SS_pilin"/>
    <property type="match status" value="1"/>
</dbReference>
<evidence type="ECO:0000313" key="2">
    <source>
        <dbReference type="EMBL" id="KKR33803.1"/>
    </source>
</evidence>
<dbReference type="AlphaFoldDB" id="A0A0G0Q0Z4"/>
<reference evidence="2 3" key="1">
    <citation type="journal article" date="2015" name="Nature">
        <title>rRNA introns, odd ribosomes, and small enigmatic genomes across a large radiation of phyla.</title>
        <authorList>
            <person name="Brown C.T."/>
            <person name="Hug L.A."/>
            <person name="Thomas B.C."/>
            <person name="Sharon I."/>
            <person name="Castelle C.J."/>
            <person name="Singh A."/>
            <person name="Wilkins M.J."/>
            <person name="Williams K.H."/>
            <person name="Banfield J.F."/>
        </authorList>
    </citation>
    <scope>NUCLEOTIDE SEQUENCE [LARGE SCALE GENOMIC DNA]</scope>
</reference>
<keyword evidence="1" id="KW-0472">Membrane</keyword>
<dbReference type="EMBL" id="LBXO01000003">
    <property type="protein sequence ID" value="KKR33803.1"/>
    <property type="molecule type" value="Genomic_DNA"/>
</dbReference>
<accession>A0A0G0Q0Z4</accession>
<feature type="transmembrane region" description="Helical" evidence="1">
    <location>
        <begin position="145"/>
        <end position="168"/>
    </location>
</feature>
<feature type="transmembrane region" description="Helical" evidence="1">
    <location>
        <begin position="110"/>
        <end position="133"/>
    </location>
</feature>